<dbReference type="AlphaFoldDB" id="A0A562SL17"/>
<protein>
    <submittedName>
        <fullName evidence="4">Outer membrane protein</fullName>
    </submittedName>
</protein>
<feature type="domain" description="Outer membrane protein beta-barrel" evidence="3">
    <location>
        <begin position="11"/>
        <end position="204"/>
    </location>
</feature>
<accession>A0A562SL17</accession>
<sequence length="209" mass="23112">MKRIINIKIWILAIAGCLGVQAASAQVRPPFSFNVNYSIAAPMGSLSDYSGKASFRGWQAGLQYMLNDQLGIGLKTGFQDFYERLPRAVYPTKSGDISAVQTRTFQVIPALATVQYQFTKPDAPVIPYGSLGIGAANMNYEKYWGMFVDKDNSWAFMLSPEIGVNIPFGKASPLLLNISAQYSYSPYELAEITSFNTIQGNIGLRWHID</sequence>
<dbReference type="Proteomes" id="UP000316778">
    <property type="component" value="Unassembled WGS sequence"/>
</dbReference>
<dbReference type="EMBL" id="VLLG01000007">
    <property type="protein sequence ID" value="TWI81997.1"/>
    <property type="molecule type" value="Genomic_DNA"/>
</dbReference>
<evidence type="ECO:0000256" key="2">
    <source>
        <dbReference type="SAM" id="SignalP"/>
    </source>
</evidence>
<gene>
    <name evidence="4" type="ORF">LX66_5313</name>
</gene>
<name>A0A562SL17_CHIJA</name>
<reference evidence="4 5" key="1">
    <citation type="journal article" date="2013" name="Stand. Genomic Sci.">
        <title>Genomic Encyclopedia of Type Strains, Phase I: The one thousand microbial genomes (KMG-I) project.</title>
        <authorList>
            <person name="Kyrpides N.C."/>
            <person name="Woyke T."/>
            <person name="Eisen J.A."/>
            <person name="Garrity G."/>
            <person name="Lilburn T.G."/>
            <person name="Beck B.J."/>
            <person name="Whitman W.B."/>
            <person name="Hugenholtz P."/>
            <person name="Klenk H.P."/>
        </authorList>
    </citation>
    <scope>NUCLEOTIDE SEQUENCE [LARGE SCALE GENOMIC DNA]</scope>
    <source>
        <strain evidence="4 5">DSM 13484</strain>
    </source>
</reference>
<proteinExistence type="predicted"/>
<dbReference type="Pfam" id="PF13505">
    <property type="entry name" value="OMP_b-brl"/>
    <property type="match status" value="1"/>
</dbReference>
<dbReference type="SUPFAM" id="SSF56925">
    <property type="entry name" value="OMPA-like"/>
    <property type="match status" value="1"/>
</dbReference>
<keyword evidence="5" id="KW-1185">Reference proteome</keyword>
<evidence type="ECO:0000256" key="1">
    <source>
        <dbReference type="ARBA" id="ARBA00022729"/>
    </source>
</evidence>
<dbReference type="InterPro" id="IPR027385">
    <property type="entry name" value="Beta-barrel_OMP"/>
</dbReference>
<feature type="chain" id="PRO_5021917127" evidence="2">
    <location>
        <begin position="26"/>
        <end position="209"/>
    </location>
</feature>
<organism evidence="4 5">
    <name type="scientific">Chitinophaga japonensis</name>
    <name type="common">Flexibacter japonensis</name>
    <dbReference type="NCBI Taxonomy" id="104662"/>
    <lineage>
        <taxon>Bacteria</taxon>
        <taxon>Pseudomonadati</taxon>
        <taxon>Bacteroidota</taxon>
        <taxon>Chitinophagia</taxon>
        <taxon>Chitinophagales</taxon>
        <taxon>Chitinophagaceae</taxon>
        <taxon>Chitinophaga</taxon>
    </lineage>
</organism>
<evidence type="ECO:0000313" key="4">
    <source>
        <dbReference type="EMBL" id="TWI81997.1"/>
    </source>
</evidence>
<dbReference type="InterPro" id="IPR011250">
    <property type="entry name" value="OMP/PagP_B-barrel"/>
</dbReference>
<dbReference type="Gene3D" id="2.40.160.20">
    <property type="match status" value="1"/>
</dbReference>
<keyword evidence="1 2" id="KW-0732">Signal</keyword>
<evidence type="ECO:0000259" key="3">
    <source>
        <dbReference type="Pfam" id="PF13505"/>
    </source>
</evidence>
<dbReference type="RefSeq" id="WP_145719078.1">
    <property type="nucleotide sequence ID" value="NZ_BAAAFY010000003.1"/>
</dbReference>
<feature type="signal peptide" evidence="2">
    <location>
        <begin position="1"/>
        <end position="25"/>
    </location>
</feature>
<dbReference type="OrthoDB" id="1094316at2"/>
<comment type="caution">
    <text evidence="4">The sequence shown here is derived from an EMBL/GenBank/DDBJ whole genome shotgun (WGS) entry which is preliminary data.</text>
</comment>
<evidence type="ECO:0000313" key="5">
    <source>
        <dbReference type="Proteomes" id="UP000316778"/>
    </source>
</evidence>